<dbReference type="PANTHER" id="PTHR21310:SF51">
    <property type="entry name" value="AMINOGLYCOSIDE PHOSPHOTRANSFERASE DOMAIN-CONTAINING PROTEIN"/>
    <property type="match status" value="1"/>
</dbReference>
<gene>
    <name evidence="1" type="ORF">IF1G_01486</name>
</gene>
<comment type="caution">
    <text evidence="1">The sequence shown here is derived from an EMBL/GenBank/DDBJ whole genome shotgun (WGS) entry which is preliminary data.</text>
</comment>
<proteinExistence type="predicted"/>
<reference evidence="1 2" key="1">
    <citation type="journal article" date="2019" name="Appl. Microbiol. Biotechnol.">
        <title>Genome sequence of Isaria javanica and comparative genome analysis insights into family S53 peptidase evolution in fungal entomopathogens.</title>
        <authorList>
            <person name="Lin R."/>
            <person name="Zhang X."/>
            <person name="Xin B."/>
            <person name="Zou M."/>
            <person name="Gao Y."/>
            <person name="Qin F."/>
            <person name="Hu Q."/>
            <person name="Xie B."/>
            <person name="Cheng X."/>
        </authorList>
    </citation>
    <scope>NUCLEOTIDE SEQUENCE [LARGE SCALE GENOMIC DNA]</scope>
    <source>
        <strain evidence="1 2">IJ1G</strain>
    </source>
</reference>
<keyword evidence="1" id="KW-0808">Transferase</keyword>
<dbReference type="STRING" id="43265.A0A545VBZ1"/>
<organism evidence="1 2">
    <name type="scientific">Cordyceps javanica</name>
    <dbReference type="NCBI Taxonomy" id="43265"/>
    <lineage>
        <taxon>Eukaryota</taxon>
        <taxon>Fungi</taxon>
        <taxon>Dikarya</taxon>
        <taxon>Ascomycota</taxon>
        <taxon>Pezizomycotina</taxon>
        <taxon>Sordariomycetes</taxon>
        <taxon>Hypocreomycetidae</taxon>
        <taxon>Hypocreales</taxon>
        <taxon>Cordycipitaceae</taxon>
        <taxon>Cordyceps</taxon>
    </lineage>
</organism>
<dbReference type="GO" id="GO:0016301">
    <property type="term" value="F:kinase activity"/>
    <property type="evidence" value="ECO:0007669"/>
    <property type="project" value="UniProtKB-KW"/>
</dbReference>
<keyword evidence="1" id="KW-0418">Kinase</keyword>
<sequence length="497" mass="57227">MSTAPSPACPLEAIQVNARLHAFRDKVSTELVKALAARHNDNKFCRVSRYKNIDYTYLSVDVTFPDDEKEWRVRIPVPTTVRNDWDLVRSEAATINYVQQHTTIPVPSVHAYGKDEILTTDPETTQSYIIIDRSPGTPAHLQDIEMMTREKRARFLSQYADVLAQLQKLKFPTTGSLYPDESDDTKTHIGPSVSGWDSFLSNRDGEARVRPPLNTAWDSIQHHLAAVHGWPDLKRMFADRDPREEIRREMFAMDAVSRDVEDANSSFWREDAGFTLVRGPDPSRGIFIDSQGNIQAITDWAWTEIVPRQLCLPAQWILNVKSDAEQREEGCLWSEFLKAVTPEHAYHEHLQYYLDNESRLPFAAILRAPDLLATAYFCDKFWEAQHDHTVSYMLKRFFEDPEHKAELVRRLAIQKDYLGDLIDRHLRNLDKSSKECEAARLTLSDMTFSMSRVRYYQLETELEDSPLFPASPESSPLSSVDPDRYGDTMMLDGNFLY</sequence>
<dbReference type="InterPro" id="IPR011009">
    <property type="entry name" value="Kinase-like_dom_sf"/>
</dbReference>
<dbReference type="PANTHER" id="PTHR21310">
    <property type="entry name" value="AMINOGLYCOSIDE PHOSPHOTRANSFERASE-RELATED-RELATED"/>
    <property type="match status" value="1"/>
</dbReference>
<dbReference type="AlphaFoldDB" id="A0A545VBZ1"/>
<dbReference type="InterPro" id="IPR051678">
    <property type="entry name" value="AGP_Transferase"/>
</dbReference>
<dbReference type="Proteomes" id="UP000315783">
    <property type="component" value="Unassembled WGS sequence"/>
</dbReference>
<evidence type="ECO:0000313" key="1">
    <source>
        <dbReference type="EMBL" id="TQV99271.1"/>
    </source>
</evidence>
<accession>A0A545VBZ1</accession>
<evidence type="ECO:0000313" key="2">
    <source>
        <dbReference type="Proteomes" id="UP000315783"/>
    </source>
</evidence>
<name>A0A545VBZ1_9HYPO</name>
<dbReference type="OrthoDB" id="10003767at2759"/>
<keyword evidence="2" id="KW-1185">Reference proteome</keyword>
<protein>
    <submittedName>
        <fullName evidence="1">Protein kinase-like domain</fullName>
    </submittedName>
</protein>
<dbReference type="SUPFAM" id="SSF56112">
    <property type="entry name" value="Protein kinase-like (PK-like)"/>
    <property type="match status" value="1"/>
</dbReference>
<dbReference type="EMBL" id="SPUK01000002">
    <property type="protein sequence ID" value="TQV99271.1"/>
    <property type="molecule type" value="Genomic_DNA"/>
</dbReference>